<name>A0AAV4VME7_CAEEX</name>
<protein>
    <submittedName>
        <fullName evidence="1">Uncharacterized protein</fullName>
    </submittedName>
</protein>
<dbReference type="EMBL" id="BPLR01014792">
    <property type="protein sequence ID" value="GIY71366.1"/>
    <property type="molecule type" value="Genomic_DNA"/>
</dbReference>
<sequence length="115" mass="13326">MTEFAERQVKNSFSSCIQRTSDCSPSFCHRMKRQTARRARTTLFAKVREALIFHALFPYRCLPKRYYCHGPLLFRVVFKICANLSVGVQNCNDIQCSQGICGAIFLSLFQWYIQG</sequence>
<gene>
    <name evidence="1" type="ORF">CEXT_186441</name>
</gene>
<evidence type="ECO:0000313" key="2">
    <source>
        <dbReference type="Proteomes" id="UP001054945"/>
    </source>
</evidence>
<accession>A0AAV4VME7</accession>
<proteinExistence type="predicted"/>
<reference evidence="1 2" key="1">
    <citation type="submission" date="2021-06" db="EMBL/GenBank/DDBJ databases">
        <title>Caerostris extrusa draft genome.</title>
        <authorList>
            <person name="Kono N."/>
            <person name="Arakawa K."/>
        </authorList>
    </citation>
    <scope>NUCLEOTIDE SEQUENCE [LARGE SCALE GENOMIC DNA]</scope>
</reference>
<dbReference type="Proteomes" id="UP001054945">
    <property type="component" value="Unassembled WGS sequence"/>
</dbReference>
<comment type="caution">
    <text evidence="1">The sequence shown here is derived from an EMBL/GenBank/DDBJ whole genome shotgun (WGS) entry which is preliminary data.</text>
</comment>
<evidence type="ECO:0000313" key="1">
    <source>
        <dbReference type="EMBL" id="GIY71366.1"/>
    </source>
</evidence>
<organism evidence="1 2">
    <name type="scientific">Caerostris extrusa</name>
    <name type="common">Bark spider</name>
    <name type="synonym">Caerostris bankana</name>
    <dbReference type="NCBI Taxonomy" id="172846"/>
    <lineage>
        <taxon>Eukaryota</taxon>
        <taxon>Metazoa</taxon>
        <taxon>Ecdysozoa</taxon>
        <taxon>Arthropoda</taxon>
        <taxon>Chelicerata</taxon>
        <taxon>Arachnida</taxon>
        <taxon>Araneae</taxon>
        <taxon>Araneomorphae</taxon>
        <taxon>Entelegynae</taxon>
        <taxon>Araneoidea</taxon>
        <taxon>Araneidae</taxon>
        <taxon>Caerostris</taxon>
    </lineage>
</organism>
<dbReference type="AlphaFoldDB" id="A0AAV4VME7"/>
<keyword evidence="2" id="KW-1185">Reference proteome</keyword>